<protein>
    <submittedName>
        <fullName evidence="1">Uncharacterized protein</fullName>
    </submittedName>
</protein>
<name>A0A392U638_9FABA</name>
<evidence type="ECO:0000313" key="2">
    <source>
        <dbReference type="Proteomes" id="UP000265520"/>
    </source>
</evidence>
<keyword evidence="2" id="KW-1185">Reference proteome</keyword>
<accession>A0A392U638</accession>
<proteinExistence type="predicted"/>
<evidence type="ECO:0000313" key="1">
    <source>
        <dbReference type="EMBL" id="MCI68832.1"/>
    </source>
</evidence>
<dbReference type="EMBL" id="LXQA010743816">
    <property type="protein sequence ID" value="MCI68832.1"/>
    <property type="molecule type" value="Genomic_DNA"/>
</dbReference>
<comment type="caution">
    <text evidence="1">The sequence shown here is derived from an EMBL/GenBank/DDBJ whole genome shotgun (WGS) entry which is preliminary data.</text>
</comment>
<reference evidence="1 2" key="1">
    <citation type="journal article" date="2018" name="Front. Plant Sci.">
        <title>Red Clover (Trifolium pratense) and Zigzag Clover (T. medium) - A Picture of Genomic Similarities and Differences.</title>
        <authorList>
            <person name="Dluhosova J."/>
            <person name="Istvanek J."/>
            <person name="Nedelnik J."/>
            <person name="Repkova J."/>
        </authorList>
    </citation>
    <scope>NUCLEOTIDE SEQUENCE [LARGE SCALE GENOMIC DNA]</scope>
    <source>
        <strain evidence="2">cv. 10/8</strain>
        <tissue evidence="1">Leaf</tissue>
    </source>
</reference>
<organism evidence="1 2">
    <name type="scientific">Trifolium medium</name>
    <dbReference type="NCBI Taxonomy" id="97028"/>
    <lineage>
        <taxon>Eukaryota</taxon>
        <taxon>Viridiplantae</taxon>
        <taxon>Streptophyta</taxon>
        <taxon>Embryophyta</taxon>
        <taxon>Tracheophyta</taxon>
        <taxon>Spermatophyta</taxon>
        <taxon>Magnoliopsida</taxon>
        <taxon>eudicotyledons</taxon>
        <taxon>Gunneridae</taxon>
        <taxon>Pentapetalae</taxon>
        <taxon>rosids</taxon>
        <taxon>fabids</taxon>
        <taxon>Fabales</taxon>
        <taxon>Fabaceae</taxon>
        <taxon>Papilionoideae</taxon>
        <taxon>50 kb inversion clade</taxon>
        <taxon>NPAAA clade</taxon>
        <taxon>Hologalegina</taxon>
        <taxon>IRL clade</taxon>
        <taxon>Trifolieae</taxon>
        <taxon>Trifolium</taxon>
    </lineage>
</organism>
<dbReference type="Proteomes" id="UP000265520">
    <property type="component" value="Unassembled WGS sequence"/>
</dbReference>
<feature type="non-terminal residue" evidence="1">
    <location>
        <position position="1"/>
    </location>
</feature>
<dbReference type="AlphaFoldDB" id="A0A392U638"/>
<sequence length="72" mass="7877">GFLEPARRAGVPARCAIHLASNRRLFWQVRVAQGSMARCAVRSRPTGFLSGIGASRRVYGAARKRRISNLPA</sequence>